<feature type="compositionally biased region" description="Basic and acidic residues" evidence="1">
    <location>
        <begin position="175"/>
        <end position="205"/>
    </location>
</feature>
<keyword evidence="4" id="KW-1185">Reference proteome</keyword>
<feature type="non-terminal residue" evidence="2">
    <location>
        <position position="225"/>
    </location>
</feature>
<dbReference type="Proteomes" id="UP000553632">
    <property type="component" value="Unassembled WGS sequence"/>
</dbReference>
<evidence type="ECO:0000256" key="1">
    <source>
        <dbReference type="SAM" id="MobiDB-lite"/>
    </source>
</evidence>
<dbReference type="EMBL" id="JABANO010019309">
    <property type="protein sequence ID" value="KAF4730381.1"/>
    <property type="molecule type" value="Genomic_DNA"/>
</dbReference>
<evidence type="ECO:0000313" key="4">
    <source>
        <dbReference type="Proteomes" id="UP000553632"/>
    </source>
</evidence>
<comment type="caution">
    <text evidence="2">The sequence shown here is derived from an EMBL/GenBank/DDBJ whole genome shotgun (WGS) entry which is preliminary data.</text>
</comment>
<dbReference type="AlphaFoldDB" id="A0A7J6Q0U8"/>
<evidence type="ECO:0000313" key="5">
    <source>
        <dbReference type="Proteomes" id="UP000574390"/>
    </source>
</evidence>
<evidence type="ECO:0000313" key="2">
    <source>
        <dbReference type="EMBL" id="KAF4701591.1"/>
    </source>
</evidence>
<gene>
    <name evidence="2" type="ORF">FOZ62_030950</name>
    <name evidence="3" type="ORF">FOZ63_010384</name>
</gene>
<protein>
    <submittedName>
        <fullName evidence="2">Uncharacterized protein</fullName>
    </submittedName>
</protein>
<feature type="region of interest" description="Disordered" evidence="1">
    <location>
        <begin position="166"/>
        <end position="225"/>
    </location>
</feature>
<proteinExistence type="predicted"/>
<evidence type="ECO:0000313" key="3">
    <source>
        <dbReference type="EMBL" id="KAF4730381.1"/>
    </source>
</evidence>
<name>A0A7J6Q0U8_PEROL</name>
<feature type="compositionally biased region" description="Basic and acidic residues" evidence="1">
    <location>
        <begin position="1"/>
        <end position="14"/>
    </location>
</feature>
<reference evidence="4 5" key="1">
    <citation type="submission" date="2020-04" db="EMBL/GenBank/DDBJ databases">
        <title>Perkinsus olseni comparative genomics.</title>
        <authorList>
            <person name="Bogema D.R."/>
        </authorList>
    </citation>
    <scope>NUCLEOTIDE SEQUENCE [LARGE SCALE GENOMIC DNA]</scope>
    <source>
        <strain evidence="2">ATCC PRA-205</strain>
        <strain evidence="3 4">ATCC PRA-207</strain>
    </source>
</reference>
<dbReference type="EMBL" id="JABANM010033246">
    <property type="protein sequence ID" value="KAF4701591.1"/>
    <property type="molecule type" value="Genomic_DNA"/>
</dbReference>
<feature type="region of interest" description="Disordered" evidence="1">
    <location>
        <begin position="1"/>
        <end position="30"/>
    </location>
</feature>
<dbReference type="Proteomes" id="UP000574390">
    <property type="component" value="Unassembled WGS sequence"/>
</dbReference>
<sequence>DEGRSLLGKADEKLASLPCEPPATTTTTAPRLAVHSAEERLEEVQLEEYVDGEVERDVAAGGIEPMPFPISDDALRERLTILEEAVADAMLGSHDYQLAPTPAAAGSGGNILEEAASGQEERLSSMREELTEFRVRSEHCMEDLANAIEENTRDIAQLHAGLEDCRHPVGYTPDRGSRNRAAEIDHQSVARAKDTSDEGNSKEQIADSGPSGKEETLGTLRSAPQ</sequence>
<accession>A0A7J6Q0U8</accession>
<organism evidence="2 5">
    <name type="scientific">Perkinsus olseni</name>
    <name type="common">Perkinsus atlanticus</name>
    <dbReference type="NCBI Taxonomy" id="32597"/>
    <lineage>
        <taxon>Eukaryota</taxon>
        <taxon>Sar</taxon>
        <taxon>Alveolata</taxon>
        <taxon>Perkinsozoa</taxon>
        <taxon>Perkinsea</taxon>
        <taxon>Perkinsida</taxon>
        <taxon>Perkinsidae</taxon>
        <taxon>Perkinsus</taxon>
    </lineage>
</organism>